<dbReference type="AlphaFoldDB" id="A0A026WUC6"/>
<keyword evidence="2" id="KW-1185">Reference proteome</keyword>
<organism evidence="1 2">
    <name type="scientific">Ooceraea biroi</name>
    <name type="common">Clonal raider ant</name>
    <name type="synonym">Cerapachys biroi</name>
    <dbReference type="NCBI Taxonomy" id="2015173"/>
    <lineage>
        <taxon>Eukaryota</taxon>
        <taxon>Metazoa</taxon>
        <taxon>Ecdysozoa</taxon>
        <taxon>Arthropoda</taxon>
        <taxon>Hexapoda</taxon>
        <taxon>Insecta</taxon>
        <taxon>Pterygota</taxon>
        <taxon>Neoptera</taxon>
        <taxon>Endopterygota</taxon>
        <taxon>Hymenoptera</taxon>
        <taxon>Apocrita</taxon>
        <taxon>Aculeata</taxon>
        <taxon>Formicoidea</taxon>
        <taxon>Formicidae</taxon>
        <taxon>Dorylinae</taxon>
        <taxon>Ooceraea</taxon>
    </lineage>
</organism>
<protein>
    <submittedName>
        <fullName evidence="1">Uncharacterized protein</fullName>
    </submittedName>
</protein>
<sequence length="88" mass="10193">MLCDLIKEPSSKFQNFCRMSAADFEYLLCKIGPQIAKTDTNMRKCIPGKERFAVALRFQTTSSAFPLMTRAFRKSAVKRRKTRRRAEP</sequence>
<evidence type="ECO:0000313" key="1">
    <source>
        <dbReference type="EMBL" id="EZA59266.1"/>
    </source>
</evidence>
<dbReference type="OMA" id="CIPGKER"/>
<gene>
    <name evidence="1" type="ORF">X777_15909</name>
</gene>
<dbReference type="Proteomes" id="UP000053097">
    <property type="component" value="Unassembled WGS sequence"/>
</dbReference>
<proteinExistence type="predicted"/>
<name>A0A026WUC6_OOCBI</name>
<evidence type="ECO:0000313" key="2">
    <source>
        <dbReference type="Proteomes" id="UP000053097"/>
    </source>
</evidence>
<accession>A0A026WUC6</accession>
<dbReference type="EMBL" id="KK107109">
    <property type="protein sequence ID" value="EZA59266.1"/>
    <property type="molecule type" value="Genomic_DNA"/>
</dbReference>
<reference evidence="1 2" key="1">
    <citation type="journal article" date="2014" name="Curr. Biol.">
        <title>The genome of the clonal raider ant Cerapachys biroi.</title>
        <authorList>
            <person name="Oxley P.R."/>
            <person name="Ji L."/>
            <person name="Fetter-Pruneda I."/>
            <person name="McKenzie S.K."/>
            <person name="Li C."/>
            <person name="Hu H."/>
            <person name="Zhang G."/>
            <person name="Kronauer D.J."/>
        </authorList>
    </citation>
    <scope>NUCLEOTIDE SEQUENCE [LARGE SCALE GENOMIC DNA]</scope>
</reference>